<evidence type="ECO:0000256" key="3">
    <source>
        <dbReference type="ARBA" id="ARBA00022692"/>
    </source>
</evidence>
<dbReference type="Proteomes" id="UP000217549">
    <property type="component" value="Chromosome I"/>
</dbReference>
<dbReference type="Pfam" id="PF01694">
    <property type="entry name" value="Rhomboid"/>
    <property type="match status" value="1"/>
</dbReference>
<dbReference type="Gene3D" id="1.20.1540.10">
    <property type="entry name" value="Rhomboid-like"/>
    <property type="match status" value="1"/>
</dbReference>
<keyword evidence="4 9" id="KW-0378">Hydrolase</keyword>
<evidence type="ECO:0000256" key="1">
    <source>
        <dbReference type="ARBA" id="ARBA00004141"/>
    </source>
</evidence>
<dbReference type="EMBL" id="LT907978">
    <property type="protein sequence ID" value="SOB73774.1"/>
    <property type="molecule type" value="Genomic_DNA"/>
</dbReference>
<evidence type="ECO:0000256" key="5">
    <source>
        <dbReference type="ARBA" id="ARBA00022989"/>
    </source>
</evidence>
<organism evidence="9 10">
    <name type="scientific">Anaerobutyricum hallii</name>
    <dbReference type="NCBI Taxonomy" id="39488"/>
    <lineage>
        <taxon>Bacteria</taxon>
        <taxon>Bacillati</taxon>
        <taxon>Bacillota</taxon>
        <taxon>Clostridia</taxon>
        <taxon>Lachnospirales</taxon>
        <taxon>Lachnospiraceae</taxon>
        <taxon>Anaerobutyricum</taxon>
    </lineage>
</organism>
<dbReference type="RefSeq" id="WP_096241436.1">
    <property type="nucleotide sequence ID" value="NZ_LT907978.1"/>
</dbReference>
<dbReference type="PANTHER" id="PTHR43731:SF14">
    <property type="entry name" value="PRESENILIN-ASSOCIATED RHOMBOID-LIKE PROTEIN, MITOCHONDRIAL"/>
    <property type="match status" value="1"/>
</dbReference>
<keyword evidence="6 7" id="KW-0472">Membrane</keyword>
<keyword evidence="5 7" id="KW-1133">Transmembrane helix</keyword>
<dbReference type="InterPro" id="IPR035952">
    <property type="entry name" value="Rhomboid-like_sf"/>
</dbReference>
<feature type="transmembrane region" description="Helical" evidence="7">
    <location>
        <begin position="264"/>
        <end position="285"/>
    </location>
</feature>
<evidence type="ECO:0000256" key="4">
    <source>
        <dbReference type="ARBA" id="ARBA00022801"/>
    </source>
</evidence>
<name>A0A285PW08_9FIRM</name>
<feature type="transmembrane region" description="Helical" evidence="7">
    <location>
        <begin position="297"/>
        <end position="316"/>
    </location>
</feature>
<keyword evidence="3 7" id="KW-0812">Transmembrane</keyword>
<comment type="similarity">
    <text evidence="2">Belongs to the peptidase S54 family.</text>
</comment>
<proteinExistence type="inferred from homology"/>
<dbReference type="GO" id="GO:0004252">
    <property type="term" value="F:serine-type endopeptidase activity"/>
    <property type="evidence" value="ECO:0007669"/>
    <property type="project" value="InterPro"/>
</dbReference>
<dbReference type="PANTHER" id="PTHR43731">
    <property type="entry name" value="RHOMBOID PROTEASE"/>
    <property type="match status" value="1"/>
</dbReference>
<gene>
    <name evidence="9" type="ORF">EHLA_3226</name>
</gene>
<feature type="transmembrane region" description="Helical" evidence="7">
    <location>
        <begin position="154"/>
        <end position="173"/>
    </location>
</feature>
<reference evidence="10" key="1">
    <citation type="submission" date="2017-09" db="EMBL/GenBank/DDBJ databases">
        <authorList>
            <person name="Shetty A S."/>
        </authorList>
    </citation>
    <scope>NUCLEOTIDE SEQUENCE [LARGE SCALE GENOMIC DNA]</scope>
</reference>
<dbReference type="EC" id="3.4.21.-" evidence="9"/>
<dbReference type="KEGG" id="ehl:EHLA_3226"/>
<accession>A0A285PW08</accession>
<evidence type="ECO:0000313" key="9">
    <source>
        <dbReference type="EMBL" id="SOB73774.1"/>
    </source>
</evidence>
<protein>
    <submittedName>
        <fullName evidence="9">Peptidase S54, rhomboid domain</fullName>
        <ecNumber evidence="9">3.4.21.-</ecNumber>
    </submittedName>
</protein>
<dbReference type="STRING" id="39488.ERS852450_01523"/>
<feature type="domain" description="Peptidase S54 rhomboid" evidence="8">
    <location>
        <begin position="195"/>
        <end position="338"/>
    </location>
</feature>
<evidence type="ECO:0000256" key="6">
    <source>
        <dbReference type="ARBA" id="ARBA00023136"/>
    </source>
</evidence>
<evidence type="ECO:0000256" key="2">
    <source>
        <dbReference type="ARBA" id="ARBA00009045"/>
    </source>
</evidence>
<sequence length="346" mass="39193">MEFTEALQEFLFHQGFQRIKYDSKILWGKDTNGKLSLLEIVPPVLPGQKKMSLEQREREMADIERQIMIKYQKKVEHLLLILRQGAPDTEERKEAESYPDVWFFDIKAGQLYIYEYQKSEYYNLENDLEPFTQKFLQKQAAEEKKELHQMLTPVNTMLVLINVFVFVVLSFFGDTTNAEFMATHGAMDWVDIVEKGQYYRLFTSMFLHFGADHLLQNMLILLLIGCRLERITGKLAYFIIYIGAGLAGAVTSVIFTLGASPNTVGAGASGAIFGVMGGLLFCILADLIQKKRHRVEEIGLTGMIFMVCSALSYGFFSNGVDNAAHIGGLIGGFLLTMLSRLLCKNK</sequence>
<dbReference type="InterPro" id="IPR022764">
    <property type="entry name" value="Peptidase_S54_rhomboid_dom"/>
</dbReference>
<evidence type="ECO:0000259" key="8">
    <source>
        <dbReference type="Pfam" id="PF01694"/>
    </source>
</evidence>
<dbReference type="InterPro" id="IPR050925">
    <property type="entry name" value="Rhomboid_protease_S54"/>
</dbReference>
<keyword evidence="10" id="KW-1185">Reference proteome</keyword>
<evidence type="ECO:0000313" key="10">
    <source>
        <dbReference type="Proteomes" id="UP000217549"/>
    </source>
</evidence>
<dbReference type="AlphaFoldDB" id="A0A285PW08"/>
<comment type="subcellular location">
    <subcellularLocation>
        <location evidence="1">Membrane</location>
        <topology evidence="1">Multi-pass membrane protein</topology>
    </subcellularLocation>
</comment>
<dbReference type="GO" id="GO:0016020">
    <property type="term" value="C:membrane"/>
    <property type="evidence" value="ECO:0007669"/>
    <property type="project" value="UniProtKB-SubCell"/>
</dbReference>
<feature type="transmembrane region" description="Helical" evidence="7">
    <location>
        <begin position="322"/>
        <end position="343"/>
    </location>
</feature>
<dbReference type="SUPFAM" id="SSF144091">
    <property type="entry name" value="Rhomboid-like"/>
    <property type="match status" value="1"/>
</dbReference>
<evidence type="ECO:0000256" key="7">
    <source>
        <dbReference type="SAM" id="Phobius"/>
    </source>
</evidence>
<feature type="transmembrane region" description="Helical" evidence="7">
    <location>
        <begin position="236"/>
        <end position="258"/>
    </location>
</feature>